<dbReference type="EMBL" id="PQWO01000001">
    <property type="protein sequence ID" value="PZD75227.1"/>
    <property type="molecule type" value="Genomic_DNA"/>
</dbReference>
<evidence type="ECO:0000313" key="3">
    <source>
        <dbReference type="EMBL" id="PZD75227.1"/>
    </source>
</evidence>
<protein>
    <recommendedName>
        <fullName evidence="5">DUF1092 family protein</fullName>
    </recommendedName>
</protein>
<sequence length="274" mass="30674">MPWQVDCYRRPLQDDAGQPLWELVICDPQDASCQVSVFCPQAEVTADWLQRQLERVISETGGKPERLQVFRPASLNLVEAAGQALAVPVEATRRTLALKSELQVRARQYSQMPGYTGESYDPLLIERPPPQPLPEDLLGEQWRFVALSASDLEEVLVQRPMPIQEISQELLPSQQGLAESALIPGLVIDSGRRSMQLARWLREQQPVFLQAQATGVVLEVGICDRKVLFTYDDPGMAAAAQLFTQRQQESQGIHFLLVQPDNSGVTYTGLWLLL</sequence>
<evidence type="ECO:0000259" key="1">
    <source>
        <dbReference type="Pfam" id="PF06485"/>
    </source>
</evidence>
<dbReference type="OrthoDB" id="420270at2"/>
<feature type="domain" description="RNA-binding protein Tab2-like N-terminal" evidence="1">
    <location>
        <begin position="3"/>
        <end position="105"/>
    </location>
</feature>
<comment type="caution">
    <text evidence="3">The sequence shown here is derived from an EMBL/GenBank/DDBJ whole genome shotgun (WGS) entry which is preliminary data.</text>
</comment>
<dbReference type="Proteomes" id="UP000248857">
    <property type="component" value="Unassembled WGS sequence"/>
</dbReference>
<dbReference type="Pfam" id="PF06485">
    <property type="entry name" value="Tab2-like_N"/>
    <property type="match status" value="1"/>
</dbReference>
<gene>
    <name evidence="3" type="ORF">C1752_00400</name>
</gene>
<evidence type="ECO:0008006" key="5">
    <source>
        <dbReference type="Google" id="ProtNLM"/>
    </source>
</evidence>
<evidence type="ECO:0000259" key="2">
    <source>
        <dbReference type="Pfam" id="PF20429"/>
    </source>
</evidence>
<keyword evidence="4" id="KW-1185">Reference proteome</keyword>
<dbReference type="RefSeq" id="WP_110984375.1">
    <property type="nucleotide sequence ID" value="NZ_CAWNWM010000001.1"/>
</dbReference>
<reference evidence="3 4" key="1">
    <citation type="journal article" date="2018" name="Sci. Rep.">
        <title>A novel species of the marine cyanobacterium Acaryochloris with a unique pigment content and lifestyle.</title>
        <authorList>
            <person name="Partensky F."/>
            <person name="Six C."/>
            <person name="Ratin M."/>
            <person name="Garczarek L."/>
            <person name="Vaulot D."/>
            <person name="Probert I."/>
            <person name="Calteau A."/>
            <person name="Gourvil P."/>
            <person name="Marie D."/>
            <person name="Grebert T."/>
            <person name="Bouchier C."/>
            <person name="Le Panse S."/>
            <person name="Gachenot M."/>
            <person name="Rodriguez F."/>
            <person name="Garrido J.L."/>
        </authorList>
    </citation>
    <scope>NUCLEOTIDE SEQUENCE [LARGE SCALE GENOMIC DNA]</scope>
    <source>
        <strain evidence="3 4">RCC1774</strain>
    </source>
</reference>
<accession>A0A2W1K6I7</accession>
<dbReference type="GO" id="GO:0003723">
    <property type="term" value="F:RNA binding"/>
    <property type="evidence" value="ECO:0007669"/>
    <property type="project" value="InterPro"/>
</dbReference>
<organism evidence="3 4">
    <name type="scientific">Acaryochloris thomasi RCC1774</name>
    <dbReference type="NCBI Taxonomy" id="1764569"/>
    <lineage>
        <taxon>Bacteria</taxon>
        <taxon>Bacillati</taxon>
        <taxon>Cyanobacteriota</taxon>
        <taxon>Cyanophyceae</taxon>
        <taxon>Acaryochloridales</taxon>
        <taxon>Acaryochloridaceae</taxon>
        <taxon>Acaryochloris</taxon>
        <taxon>Acaryochloris thomasi</taxon>
    </lineage>
</organism>
<dbReference type="Pfam" id="PF20429">
    <property type="entry name" value="Tab2-like_C"/>
    <property type="match status" value="1"/>
</dbReference>
<dbReference type="InterPro" id="IPR046760">
    <property type="entry name" value="Tab2-like_N"/>
</dbReference>
<feature type="domain" description="RNA-binding protein Tab2/Atab2 C-terminal" evidence="2">
    <location>
        <begin position="122"/>
        <end position="273"/>
    </location>
</feature>
<dbReference type="InterPro" id="IPR009472">
    <property type="entry name" value="Tab2-like"/>
</dbReference>
<name>A0A2W1K6I7_9CYAN</name>
<evidence type="ECO:0000313" key="4">
    <source>
        <dbReference type="Proteomes" id="UP000248857"/>
    </source>
</evidence>
<dbReference type="InterPro" id="IPR046761">
    <property type="entry name" value="Tab2-like_C"/>
</dbReference>
<dbReference type="AlphaFoldDB" id="A0A2W1K6I7"/>
<proteinExistence type="predicted"/>
<dbReference type="PANTHER" id="PTHR34556:SF2">
    <property type="entry name" value="PROTEIN TAB2 HOMOLOG, CHLOROPLASTIC"/>
    <property type="match status" value="1"/>
</dbReference>
<dbReference type="PANTHER" id="PTHR34556">
    <property type="match status" value="1"/>
</dbReference>